<protein>
    <submittedName>
        <fullName evidence="2">Uncharacterized protein</fullName>
    </submittedName>
</protein>
<accession>A0A2H3NWB1</accession>
<dbReference type="EMBL" id="PDEP01000001">
    <property type="protein sequence ID" value="PEN09214.1"/>
    <property type="molecule type" value="Genomic_DNA"/>
</dbReference>
<dbReference type="RefSeq" id="WP_098060614.1">
    <property type="nucleotide sequence ID" value="NZ_PDEP01000001.1"/>
</dbReference>
<keyword evidence="3" id="KW-1185">Reference proteome</keyword>
<sequence length="99" mass="11125">MATSASSPPSESSETSTSWSMRRWVVLGIAAVFFGFVLYEMINPFPGQPYMEVPHGDHVHYVPKDRNPDQRLNDFPTVRPGPNERILPNGQVVEVDPNE</sequence>
<gene>
    <name evidence="2" type="ORF">CRI93_00340</name>
</gene>
<reference evidence="2 3" key="1">
    <citation type="submission" date="2017-10" db="EMBL/GenBank/DDBJ databases">
        <title>Draft genome of Longimonas halophila.</title>
        <authorList>
            <person name="Goh K.M."/>
            <person name="Shamsir M.S."/>
            <person name="Lim S.W."/>
        </authorList>
    </citation>
    <scope>NUCLEOTIDE SEQUENCE [LARGE SCALE GENOMIC DNA]</scope>
    <source>
        <strain evidence="2 3">KCTC 42399</strain>
    </source>
</reference>
<evidence type="ECO:0000313" key="2">
    <source>
        <dbReference type="EMBL" id="PEN09214.1"/>
    </source>
</evidence>
<feature type="transmembrane region" description="Helical" evidence="1">
    <location>
        <begin position="24"/>
        <end position="42"/>
    </location>
</feature>
<evidence type="ECO:0000256" key="1">
    <source>
        <dbReference type="SAM" id="Phobius"/>
    </source>
</evidence>
<keyword evidence="1" id="KW-1133">Transmembrane helix</keyword>
<organism evidence="2 3">
    <name type="scientific">Longimonas halophila</name>
    <dbReference type="NCBI Taxonomy" id="1469170"/>
    <lineage>
        <taxon>Bacteria</taxon>
        <taxon>Pseudomonadati</taxon>
        <taxon>Rhodothermota</taxon>
        <taxon>Rhodothermia</taxon>
        <taxon>Rhodothermales</taxon>
        <taxon>Salisaetaceae</taxon>
        <taxon>Longimonas</taxon>
    </lineage>
</organism>
<proteinExistence type="predicted"/>
<dbReference type="OrthoDB" id="1495756at2"/>
<dbReference type="Proteomes" id="UP000221024">
    <property type="component" value="Unassembled WGS sequence"/>
</dbReference>
<comment type="caution">
    <text evidence="2">The sequence shown here is derived from an EMBL/GenBank/DDBJ whole genome shotgun (WGS) entry which is preliminary data.</text>
</comment>
<dbReference type="AlphaFoldDB" id="A0A2H3NWB1"/>
<name>A0A2H3NWB1_9BACT</name>
<evidence type="ECO:0000313" key="3">
    <source>
        <dbReference type="Proteomes" id="UP000221024"/>
    </source>
</evidence>
<keyword evidence="1" id="KW-0472">Membrane</keyword>
<keyword evidence="1" id="KW-0812">Transmembrane</keyword>